<accession>A0A443KIC5</accession>
<evidence type="ECO:0000313" key="1">
    <source>
        <dbReference type="EMBL" id="RWR32517.1"/>
    </source>
</evidence>
<evidence type="ECO:0000313" key="2">
    <source>
        <dbReference type="EMBL" id="RWR34997.1"/>
    </source>
</evidence>
<dbReference type="Proteomes" id="UP000284451">
    <property type="component" value="Unassembled WGS sequence"/>
</dbReference>
<sequence>MRSDLLGRIADARAAMIMGGHEADSLVLAIGPRMREILEAEASPYVPWAEPDNPEVLGMPVIDIEAGEGFLILSTAE</sequence>
<name>A0A443KQ06_9RHOB</name>
<reference evidence="3 4" key="1">
    <citation type="submission" date="2019-01" db="EMBL/GenBank/DDBJ databases">
        <title>Sinorhodobacter populi sp. nov. isolated from the symptomatic bark tissue of Populus euramericana canker.</title>
        <authorList>
            <person name="Xu G."/>
        </authorList>
    </citation>
    <scope>NUCLEOTIDE SEQUENCE [LARGE SCALE GENOMIC DNA]</scope>
    <source>
        <strain evidence="2 3">07D10-4-3</strain>
        <strain evidence="1 4">D19-10-3-21</strain>
    </source>
</reference>
<dbReference type="RefSeq" id="WP_128230914.1">
    <property type="nucleotide sequence ID" value="NZ_SAUX01000001.1"/>
</dbReference>
<dbReference type="Proteomes" id="UP000285295">
    <property type="component" value="Unassembled WGS sequence"/>
</dbReference>
<evidence type="ECO:0000313" key="3">
    <source>
        <dbReference type="Proteomes" id="UP000284451"/>
    </source>
</evidence>
<evidence type="ECO:0000313" key="4">
    <source>
        <dbReference type="Proteomes" id="UP000285295"/>
    </source>
</evidence>
<dbReference type="EMBL" id="SAUX01000001">
    <property type="protein sequence ID" value="RWR32517.1"/>
    <property type="molecule type" value="Genomic_DNA"/>
</dbReference>
<dbReference type="AlphaFoldDB" id="A0A443KQ06"/>
<reference evidence="3 4" key="2">
    <citation type="submission" date="2019-01" db="EMBL/GenBank/DDBJ databases">
        <authorList>
            <person name="Li Y."/>
        </authorList>
    </citation>
    <scope>NUCLEOTIDE SEQUENCE [LARGE SCALE GENOMIC DNA]</scope>
    <source>
        <strain evidence="2 3">07D10-4-3</strain>
        <strain evidence="1 4">D19-10-3-21</strain>
    </source>
</reference>
<accession>A0A443KQ06</accession>
<proteinExistence type="predicted"/>
<comment type="caution">
    <text evidence="2">The sequence shown here is derived from an EMBL/GenBank/DDBJ whole genome shotgun (WGS) entry which is preliminary data.</text>
</comment>
<dbReference type="EMBL" id="SAUY01000001">
    <property type="protein sequence ID" value="RWR34997.1"/>
    <property type="molecule type" value="Genomic_DNA"/>
</dbReference>
<protein>
    <submittedName>
        <fullName evidence="2">Uncharacterized protein</fullName>
    </submittedName>
</protein>
<gene>
    <name evidence="2" type="ORF">D2T29_00530</name>
    <name evidence="1" type="ORF">D2T31_00600</name>
</gene>
<organism evidence="2 3">
    <name type="scientific">Paenirhodobacter populi</name>
    <dbReference type="NCBI Taxonomy" id="2306993"/>
    <lineage>
        <taxon>Bacteria</taxon>
        <taxon>Pseudomonadati</taxon>
        <taxon>Pseudomonadota</taxon>
        <taxon>Alphaproteobacteria</taxon>
        <taxon>Rhodobacterales</taxon>
        <taxon>Rhodobacter group</taxon>
        <taxon>Paenirhodobacter</taxon>
    </lineage>
</organism>